<evidence type="ECO:0000313" key="2">
    <source>
        <dbReference type="Proteomes" id="UP000028725"/>
    </source>
</evidence>
<gene>
    <name evidence="1" type="ORF">DB31_3781</name>
</gene>
<sequence length="160" mass="17245">MLDVGAPDGVGVSLVLRPAPWLRINGGVTTNTLSLGMRGGISLIPLSTFVAPSINLDLGRYFDANYNKLVERFGGIPLQTSVPFDDVGYNYGSASVGLEIGSPERFSFSLKAGLVHGSMVIQDAEKLLQDVTNDPDLTAKPLTFRFTTPSLKLGFLFYFL</sequence>
<keyword evidence="2" id="KW-1185">Reference proteome</keyword>
<dbReference type="Proteomes" id="UP000028725">
    <property type="component" value="Unassembled WGS sequence"/>
</dbReference>
<dbReference type="EMBL" id="JMCB01000020">
    <property type="protein sequence ID" value="KFE62667.1"/>
    <property type="molecule type" value="Genomic_DNA"/>
</dbReference>
<name>A0A085W4Q4_9BACT</name>
<reference evidence="1 2" key="1">
    <citation type="submission" date="2014-04" db="EMBL/GenBank/DDBJ databases">
        <title>Genome assembly of Hyalangium minutum DSM 14724.</title>
        <authorList>
            <person name="Sharma G."/>
            <person name="Subramanian S."/>
        </authorList>
    </citation>
    <scope>NUCLEOTIDE SEQUENCE [LARGE SCALE GENOMIC DNA]</scope>
    <source>
        <strain evidence="1 2">DSM 14724</strain>
    </source>
</reference>
<accession>A0A085W4Q4</accession>
<evidence type="ECO:0000313" key="1">
    <source>
        <dbReference type="EMBL" id="KFE62667.1"/>
    </source>
</evidence>
<protein>
    <submittedName>
        <fullName evidence="1">Uncharacterized protein</fullName>
    </submittedName>
</protein>
<dbReference type="AlphaFoldDB" id="A0A085W4Q4"/>
<organism evidence="1 2">
    <name type="scientific">Hyalangium minutum</name>
    <dbReference type="NCBI Taxonomy" id="394096"/>
    <lineage>
        <taxon>Bacteria</taxon>
        <taxon>Pseudomonadati</taxon>
        <taxon>Myxococcota</taxon>
        <taxon>Myxococcia</taxon>
        <taxon>Myxococcales</taxon>
        <taxon>Cystobacterineae</taxon>
        <taxon>Archangiaceae</taxon>
        <taxon>Hyalangium</taxon>
    </lineage>
</organism>
<comment type="caution">
    <text evidence="1">The sequence shown here is derived from an EMBL/GenBank/DDBJ whole genome shotgun (WGS) entry which is preliminary data.</text>
</comment>
<proteinExistence type="predicted"/>